<gene>
    <name evidence="1" type="ORF">A2872_03120</name>
</gene>
<proteinExistence type="predicted"/>
<dbReference type="EMBL" id="MFJG01000027">
    <property type="protein sequence ID" value="OGG05832.1"/>
    <property type="molecule type" value="Genomic_DNA"/>
</dbReference>
<evidence type="ECO:0000313" key="2">
    <source>
        <dbReference type="Proteomes" id="UP000178681"/>
    </source>
</evidence>
<organism evidence="1 2">
    <name type="scientific">Candidatus Gottesmanbacteria bacterium RIFCSPHIGHO2_01_FULL_42_12</name>
    <dbReference type="NCBI Taxonomy" id="1798377"/>
    <lineage>
        <taxon>Bacteria</taxon>
        <taxon>Candidatus Gottesmaniibacteriota</taxon>
    </lineage>
</organism>
<evidence type="ECO:0000313" key="1">
    <source>
        <dbReference type="EMBL" id="OGG05832.1"/>
    </source>
</evidence>
<reference evidence="1 2" key="1">
    <citation type="journal article" date="2016" name="Nat. Commun.">
        <title>Thousands of microbial genomes shed light on interconnected biogeochemical processes in an aquifer system.</title>
        <authorList>
            <person name="Anantharaman K."/>
            <person name="Brown C.T."/>
            <person name="Hug L.A."/>
            <person name="Sharon I."/>
            <person name="Castelle C.J."/>
            <person name="Probst A.J."/>
            <person name="Thomas B.C."/>
            <person name="Singh A."/>
            <person name="Wilkins M.J."/>
            <person name="Karaoz U."/>
            <person name="Brodie E.L."/>
            <person name="Williams K.H."/>
            <person name="Hubbard S.S."/>
            <person name="Banfield J.F."/>
        </authorList>
    </citation>
    <scope>NUCLEOTIDE SEQUENCE [LARGE SCALE GENOMIC DNA]</scope>
</reference>
<dbReference type="AlphaFoldDB" id="A0A1F5Z131"/>
<name>A0A1F5Z131_9BACT</name>
<dbReference type="Proteomes" id="UP000178681">
    <property type="component" value="Unassembled WGS sequence"/>
</dbReference>
<sequence>MLRKIEAVAQANLDFTIAHQNKIIRSAVERLGVGFAIELLVCEALSARSKWARIRLSELTTRVEETADLF</sequence>
<accession>A0A1F5Z131</accession>
<comment type="caution">
    <text evidence="1">The sequence shown here is derived from an EMBL/GenBank/DDBJ whole genome shotgun (WGS) entry which is preliminary data.</text>
</comment>
<protein>
    <submittedName>
        <fullName evidence="1">Uncharacterized protein</fullName>
    </submittedName>
</protein>
<dbReference type="STRING" id="1798377.A2872_03120"/>